<keyword evidence="7 10" id="KW-0648">Protein biosynthesis</keyword>
<evidence type="ECO:0000259" key="12">
    <source>
        <dbReference type="SMART" id="SM00363"/>
    </source>
</evidence>
<evidence type="ECO:0000313" key="13">
    <source>
        <dbReference type="EMBL" id="CCF83059.1"/>
    </source>
</evidence>
<evidence type="ECO:0000256" key="9">
    <source>
        <dbReference type="ARBA" id="ARBA00048248"/>
    </source>
</evidence>
<dbReference type="GO" id="GO:0005524">
    <property type="term" value="F:ATP binding"/>
    <property type="evidence" value="ECO:0007669"/>
    <property type="project" value="UniProtKB-UniRule"/>
</dbReference>
<dbReference type="SMART" id="SM00363">
    <property type="entry name" value="S4"/>
    <property type="match status" value="1"/>
</dbReference>
<keyword evidence="6 11" id="KW-0694">RNA-binding</keyword>
<dbReference type="GO" id="GO:0003723">
    <property type="term" value="F:RNA binding"/>
    <property type="evidence" value="ECO:0007669"/>
    <property type="project" value="UniProtKB-KW"/>
</dbReference>
<dbReference type="OrthoDB" id="9804243at2"/>
<keyword evidence="8 10" id="KW-0030">Aminoacyl-tRNA synthetase</keyword>
<protein>
    <recommendedName>
        <fullName evidence="10">Tyrosine--tRNA ligase</fullName>
        <ecNumber evidence="10">6.1.1.1</ecNumber>
    </recommendedName>
    <alternativeName>
        <fullName evidence="10">Tyrosyl-tRNA synthetase</fullName>
        <shortName evidence="10">TyrRS</shortName>
    </alternativeName>
</protein>
<feature type="binding site" evidence="10">
    <location>
        <position position="237"/>
    </location>
    <ligand>
        <name>ATP</name>
        <dbReference type="ChEBI" id="CHEBI:30616"/>
    </ligand>
</feature>
<evidence type="ECO:0000313" key="14">
    <source>
        <dbReference type="Proteomes" id="UP000004221"/>
    </source>
</evidence>
<dbReference type="PRINTS" id="PR01040">
    <property type="entry name" value="TRNASYNTHTYR"/>
</dbReference>
<dbReference type="HAMAP" id="MF_02007">
    <property type="entry name" value="Tyr_tRNA_synth_type2"/>
    <property type="match status" value="1"/>
</dbReference>
<accession>I4EEE7</accession>
<dbReference type="InterPro" id="IPR036986">
    <property type="entry name" value="S4_RNA-bd_sf"/>
</dbReference>
<dbReference type="EMBL" id="CAGS01000091">
    <property type="protein sequence ID" value="CCF83059.1"/>
    <property type="molecule type" value="Genomic_DNA"/>
</dbReference>
<keyword evidence="2 10" id="KW-0963">Cytoplasm</keyword>
<dbReference type="Gene3D" id="1.10.240.10">
    <property type="entry name" value="Tyrosyl-Transfer RNA Synthetase"/>
    <property type="match status" value="1"/>
</dbReference>
<dbReference type="NCBIfam" id="TIGR00234">
    <property type="entry name" value="tyrS"/>
    <property type="match status" value="1"/>
</dbReference>
<dbReference type="AlphaFoldDB" id="I4EEE7"/>
<evidence type="ECO:0000256" key="2">
    <source>
        <dbReference type="ARBA" id="ARBA00022490"/>
    </source>
</evidence>
<comment type="caution">
    <text evidence="13">The sequence shown here is derived from an EMBL/GenBank/DDBJ whole genome shotgun (WGS) entry which is preliminary data.</text>
</comment>
<sequence>MTVEYGEPSDRSAAVERLLTKGTVDVIVRDELRQKLLGETPLRVKLGFDPTRPDIHLGHYAVLRKLREFQQLGHEVIVIIGDWTAMIGDPSGMSAQRKMLEAEEVQRNAQTYLEQVFKVLNPERTKVVWQSSWYKTFGLADVIRLTSKYTVAQMLAREDFAKRFSRGAPIAITEFLYPLLQAYDSVAIRANVEIGGTDQLFNLLVGREIQREMGMEPQHVLTVPILVGTDGVQKMSKSLGNYIAITESPREMFGKLMSIPDEVMGDYLRLLTDYSTEEIDRMLADAASGAVNPRDIKERMALAIVTDLHGAEAAEDARAEFERIFRRRETPEEMPEVSIPGEAHIVDVLLTAGMAKTRNEARRLITQGGVRLAGERIEDTEQIVRIKEPRVLQVGKRRFIQLIPAP</sequence>
<dbReference type="Gene3D" id="3.10.290.10">
    <property type="entry name" value="RNA-binding S4 domain"/>
    <property type="match status" value="1"/>
</dbReference>
<dbReference type="SUPFAM" id="SSF52374">
    <property type="entry name" value="Nucleotidylyl transferase"/>
    <property type="match status" value="1"/>
</dbReference>
<dbReference type="CDD" id="cd00165">
    <property type="entry name" value="S4"/>
    <property type="match status" value="1"/>
</dbReference>
<dbReference type="Proteomes" id="UP000004221">
    <property type="component" value="Unassembled WGS sequence"/>
</dbReference>
<name>I4EEE7_9BACT</name>
<gene>
    <name evidence="10 13" type="primary">tyrS</name>
    <name evidence="13" type="ORF">NITHO_1800005</name>
</gene>
<dbReference type="Gene3D" id="3.40.50.620">
    <property type="entry name" value="HUPs"/>
    <property type="match status" value="1"/>
</dbReference>
<dbReference type="GO" id="GO:0006437">
    <property type="term" value="P:tyrosyl-tRNA aminoacylation"/>
    <property type="evidence" value="ECO:0007669"/>
    <property type="project" value="UniProtKB-UniRule"/>
</dbReference>
<evidence type="ECO:0000256" key="4">
    <source>
        <dbReference type="ARBA" id="ARBA00022741"/>
    </source>
</evidence>
<evidence type="ECO:0000256" key="10">
    <source>
        <dbReference type="HAMAP-Rule" id="MF_02007"/>
    </source>
</evidence>
<dbReference type="InterPro" id="IPR002305">
    <property type="entry name" value="aa-tRNA-synth_Ic"/>
</dbReference>
<comment type="catalytic activity">
    <reaction evidence="9 10">
        <text>tRNA(Tyr) + L-tyrosine + ATP = L-tyrosyl-tRNA(Tyr) + AMP + diphosphate + H(+)</text>
        <dbReference type="Rhea" id="RHEA:10220"/>
        <dbReference type="Rhea" id="RHEA-COMP:9706"/>
        <dbReference type="Rhea" id="RHEA-COMP:9707"/>
        <dbReference type="ChEBI" id="CHEBI:15378"/>
        <dbReference type="ChEBI" id="CHEBI:30616"/>
        <dbReference type="ChEBI" id="CHEBI:33019"/>
        <dbReference type="ChEBI" id="CHEBI:58315"/>
        <dbReference type="ChEBI" id="CHEBI:78442"/>
        <dbReference type="ChEBI" id="CHEBI:78536"/>
        <dbReference type="ChEBI" id="CHEBI:456215"/>
        <dbReference type="EC" id="6.1.1.1"/>
    </reaction>
</comment>
<evidence type="ECO:0000256" key="3">
    <source>
        <dbReference type="ARBA" id="ARBA00022598"/>
    </source>
</evidence>
<reference evidence="13 14" key="1">
    <citation type="journal article" date="2012" name="ISME J.">
        <title>Nitrification expanded: discovery, physiology and genomics of a nitrite-oxidizing bacterium from the phylum Chloroflexi.</title>
        <authorList>
            <person name="Sorokin D.Y."/>
            <person name="Lucker S."/>
            <person name="Vejmelkova D."/>
            <person name="Kostrikina N.A."/>
            <person name="Kleerebezem R."/>
            <person name="Rijpstra W.I."/>
            <person name="Damste J.S."/>
            <person name="Le Paslier D."/>
            <person name="Muyzer G."/>
            <person name="Wagner M."/>
            <person name="van Loosdrecht M.C."/>
            <person name="Daims H."/>
        </authorList>
    </citation>
    <scope>NUCLEOTIDE SEQUENCE [LARGE SCALE GENOMIC DNA]</scope>
    <source>
        <strain evidence="14">none</strain>
    </source>
</reference>
<dbReference type="Pfam" id="PF00579">
    <property type="entry name" value="tRNA-synt_1b"/>
    <property type="match status" value="1"/>
</dbReference>
<evidence type="ECO:0000256" key="8">
    <source>
        <dbReference type="ARBA" id="ARBA00023146"/>
    </source>
</evidence>
<dbReference type="PANTHER" id="PTHR11766:SF1">
    <property type="entry name" value="TYROSINE--TRNA LIGASE"/>
    <property type="match status" value="1"/>
</dbReference>
<comment type="subunit">
    <text evidence="1 10">Homodimer.</text>
</comment>
<dbReference type="PROSITE" id="PS50889">
    <property type="entry name" value="S4"/>
    <property type="match status" value="1"/>
</dbReference>
<keyword evidence="4 10" id="KW-0547">Nucleotide-binding</keyword>
<dbReference type="SUPFAM" id="SSF55174">
    <property type="entry name" value="Alpha-L RNA-binding motif"/>
    <property type="match status" value="1"/>
</dbReference>
<dbReference type="InterPro" id="IPR014729">
    <property type="entry name" value="Rossmann-like_a/b/a_fold"/>
</dbReference>
<feature type="domain" description="RNA-binding S4" evidence="12">
    <location>
        <begin position="344"/>
        <end position="404"/>
    </location>
</feature>
<dbReference type="InterPro" id="IPR024108">
    <property type="entry name" value="Tyr-tRNA-ligase_bac_2"/>
</dbReference>
<dbReference type="GO" id="GO:0005829">
    <property type="term" value="C:cytosol"/>
    <property type="evidence" value="ECO:0007669"/>
    <property type="project" value="TreeGrafter"/>
</dbReference>
<comment type="subcellular location">
    <subcellularLocation>
        <location evidence="10">Cytoplasm</location>
    </subcellularLocation>
</comment>
<comment type="function">
    <text evidence="10">Catalyzes the attachment of tyrosine to tRNA(Tyr) in a two-step reaction: tyrosine is first activated by ATP to form Tyr-AMP and then transferred to the acceptor end of tRNA(Tyr).</text>
</comment>
<feature type="short sequence motif" description="'HIGH' region" evidence="10">
    <location>
        <begin position="50"/>
        <end position="59"/>
    </location>
</feature>
<dbReference type="EC" id="6.1.1.1" evidence="10"/>
<evidence type="ECO:0000256" key="6">
    <source>
        <dbReference type="ARBA" id="ARBA00022884"/>
    </source>
</evidence>
<dbReference type="CDD" id="cd00805">
    <property type="entry name" value="TyrRS_core"/>
    <property type="match status" value="1"/>
</dbReference>
<keyword evidence="5 10" id="KW-0067">ATP-binding</keyword>
<evidence type="ECO:0000256" key="1">
    <source>
        <dbReference type="ARBA" id="ARBA00011738"/>
    </source>
</evidence>
<dbReference type="InterPro" id="IPR002942">
    <property type="entry name" value="S4_RNA-bd"/>
</dbReference>
<evidence type="ECO:0000256" key="11">
    <source>
        <dbReference type="PROSITE-ProRule" id="PRU00182"/>
    </source>
</evidence>
<dbReference type="Pfam" id="PF01479">
    <property type="entry name" value="S4"/>
    <property type="match status" value="1"/>
</dbReference>
<comment type="similarity">
    <text evidence="10">Belongs to the class-I aminoacyl-tRNA synthetase family. TyrS type 2 subfamily.</text>
</comment>
<dbReference type="InterPro" id="IPR002307">
    <property type="entry name" value="Tyr-tRNA-ligase"/>
</dbReference>
<evidence type="ECO:0000256" key="5">
    <source>
        <dbReference type="ARBA" id="ARBA00022840"/>
    </source>
</evidence>
<evidence type="ECO:0000256" key="7">
    <source>
        <dbReference type="ARBA" id="ARBA00022917"/>
    </source>
</evidence>
<dbReference type="PANTHER" id="PTHR11766">
    <property type="entry name" value="TYROSYL-TRNA SYNTHETASE"/>
    <property type="match status" value="1"/>
</dbReference>
<keyword evidence="3 10" id="KW-0436">Ligase</keyword>
<organism evidence="13 14">
    <name type="scientific">Nitrolancea hollandica Lb</name>
    <dbReference type="NCBI Taxonomy" id="1129897"/>
    <lineage>
        <taxon>Bacteria</taxon>
        <taxon>Pseudomonadati</taxon>
        <taxon>Thermomicrobiota</taxon>
        <taxon>Thermomicrobia</taxon>
        <taxon>Sphaerobacterales</taxon>
        <taxon>Sphaerobacterineae</taxon>
        <taxon>Sphaerobacteraceae</taxon>
        <taxon>Nitrolancea</taxon>
    </lineage>
</organism>
<dbReference type="RefSeq" id="WP_008475786.1">
    <property type="nucleotide sequence ID" value="NZ_CAGS01000091.1"/>
</dbReference>
<dbReference type="InterPro" id="IPR024088">
    <property type="entry name" value="Tyr-tRNA-ligase_bac-type"/>
</dbReference>
<proteinExistence type="inferred from homology"/>
<feature type="short sequence motif" description="'KMSKS' region" evidence="10">
    <location>
        <begin position="234"/>
        <end position="238"/>
    </location>
</feature>
<dbReference type="FunFam" id="3.40.50.620:FF:000061">
    <property type="entry name" value="Tyrosine--tRNA ligase"/>
    <property type="match status" value="1"/>
</dbReference>
<keyword evidence="14" id="KW-1185">Reference proteome</keyword>
<dbReference type="GO" id="GO:0004831">
    <property type="term" value="F:tyrosine-tRNA ligase activity"/>
    <property type="evidence" value="ECO:0007669"/>
    <property type="project" value="UniProtKB-UniRule"/>
</dbReference>